<evidence type="ECO:0000256" key="3">
    <source>
        <dbReference type="ARBA" id="ARBA00022553"/>
    </source>
</evidence>
<evidence type="ECO:0000256" key="9">
    <source>
        <dbReference type="SAM" id="Phobius"/>
    </source>
</evidence>
<dbReference type="GO" id="GO:0004673">
    <property type="term" value="F:protein histidine kinase activity"/>
    <property type="evidence" value="ECO:0007669"/>
    <property type="project" value="UniProtKB-EC"/>
</dbReference>
<dbReference type="InterPro" id="IPR003594">
    <property type="entry name" value="HATPase_dom"/>
</dbReference>
<dbReference type="InterPro" id="IPR005467">
    <property type="entry name" value="His_kinase_dom"/>
</dbReference>
<dbReference type="Gene3D" id="1.25.40.10">
    <property type="entry name" value="Tetratricopeptide repeat domain"/>
    <property type="match status" value="1"/>
</dbReference>
<sequence length="591" mass="68348">MQFRNVLILLLISAFFSAGAQDLKGIQSRIQTIDSLLVYNKFLEAEKLSDSLFLILEKADNFEISLKVRLQKAIALQGGNQHQKSLSILLDVFSQSEKKNFFALNCESAIYISLIHEINTDYEHAYEYIHLAELLCKSHEINELYSTILVRMASLHRILARKKTQDQEQIRSLEKLGFKASEDSTLNFAKRAIPYAIKYGRYKDEADSYFLIGTILHRQNKDEEAIGYFLKQIPVYKRIQDYEGLFFTYINVSDQSYDLNQLDISLAYTDTALVYYDYVTAPEKYFIYESRAFLFKELNQLDSAYANLEKAISELVRLQDNESNAEIRKLEEEFQNDKHQETIRNQRLQLILVLTLLVVILIATIIYIRKNRLINGQNKIISRQLSELKKTVEQKEILLSELQHRVKNNLQYVISLLEIQKESVGYSSMEDLIRNNQNRIHSIALLHKKLNVDESVDDVELKRYVTELSELVLESYQQTDKHIDLSITCEVATLPLTKAMPVGLIIVELLSNSMKHAFRNKKEGNIEITISYDHENGLNKLRYQDNGKGFDFENVKTKGLGVEITKGLIDQLDAEIETSTTHGFDLTITFK</sequence>
<evidence type="ECO:0000256" key="6">
    <source>
        <dbReference type="ARBA" id="ARBA00022777"/>
    </source>
</evidence>
<evidence type="ECO:0000256" key="8">
    <source>
        <dbReference type="SAM" id="Coils"/>
    </source>
</evidence>
<dbReference type="STRING" id="1605367.AFM12_04225"/>
<comment type="catalytic activity">
    <reaction evidence="1">
        <text>ATP + protein L-histidine = ADP + protein N-phospho-L-histidine.</text>
        <dbReference type="EC" id="2.7.13.3"/>
    </reaction>
</comment>
<feature type="transmembrane region" description="Helical" evidence="9">
    <location>
        <begin position="348"/>
        <end position="368"/>
    </location>
</feature>
<dbReference type="GO" id="GO:0005524">
    <property type="term" value="F:ATP binding"/>
    <property type="evidence" value="ECO:0007669"/>
    <property type="project" value="UniProtKB-KW"/>
</dbReference>
<dbReference type="Proteomes" id="UP000050454">
    <property type="component" value="Unassembled WGS sequence"/>
</dbReference>
<dbReference type="InterPro" id="IPR011990">
    <property type="entry name" value="TPR-like_helical_dom_sf"/>
</dbReference>
<dbReference type="InterPro" id="IPR036890">
    <property type="entry name" value="HATPase_C_sf"/>
</dbReference>
<dbReference type="InterPro" id="IPR011495">
    <property type="entry name" value="Sig_transdc_His_kin_sub2_dim/P"/>
</dbReference>
<accession>A0A0P7BRA2</accession>
<keyword evidence="8" id="KW-0175">Coiled coil</keyword>
<dbReference type="Pfam" id="PF07568">
    <property type="entry name" value="HisKA_2"/>
    <property type="match status" value="1"/>
</dbReference>
<evidence type="ECO:0000256" key="1">
    <source>
        <dbReference type="ARBA" id="ARBA00000085"/>
    </source>
</evidence>
<dbReference type="SUPFAM" id="SSF55874">
    <property type="entry name" value="ATPase domain of HSP90 chaperone/DNA topoisomerase II/histidine kinase"/>
    <property type="match status" value="1"/>
</dbReference>
<comment type="caution">
    <text evidence="12">The sequence shown here is derived from an EMBL/GenBank/DDBJ whole genome shotgun (WGS) entry which is preliminary data.</text>
</comment>
<keyword evidence="13" id="KW-1185">Reference proteome</keyword>
<keyword evidence="3" id="KW-0597">Phosphoprotein</keyword>
<dbReference type="EC" id="2.7.13.3" evidence="2"/>
<gene>
    <name evidence="12" type="ORF">AFM12_04225</name>
</gene>
<evidence type="ECO:0000256" key="4">
    <source>
        <dbReference type="ARBA" id="ARBA00022679"/>
    </source>
</evidence>
<evidence type="ECO:0000313" key="12">
    <source>
        <dbReference type="EMBL" id="KPM49787.1"/>
    </source>
</evidence>
<proteinExistence type="predicted"/>
<dbReference type="SUPFAM" id="SSF48452">
    <property type="entry name" value="TPR-like"/>
    <property type="match status" value="1"/>
</dbReference>
<evidence type="ECO:0000256" key="2">
    <source>
        <dbReference type="ARBA" id="ARBA00012438"/>
    </source>
</evidence>
<evidence type="ECO:0000259" key="11">
    <source>
        <dbReference type="PROSITE" id="PS50109"/>
    </source>
</evidence>
<evidence type="ECO:0000256" key="10">
    <source>
        <dbReference type="SAM" id="SignalP"/>
    </source>
</evidence>
<keyword evidence="7" id="KW-0067">ATP-binding</keyword>
<evidence type="ECO:0000256" key="7">
    <source>
        <dbReference type="ARBA" id="ARBA00022840"/>
    </source>
</evidence>
<organism evidence="12 13">
    <name type="scientific">Jiulongibacter sediminis</name>
    <dbReference type="NCBI Taxonomy" id="1605367"/>
    <lineage>
        <taxon>Bacteria</taxon>
        <taxon>Pseudomonadati</taxon>
        <taxon>Bacteroidota</taxon>
        <taxon>Cytophagia</taxon>
        <taxon>Cytophagales</taxon>
        <taxon>Leadbetterellaceae</taxon>
        <taxon>Jiulongibacter</taxon>
    </lineage>
</organism>
<dbReference type="PROSITE" id="PS50109">
    <property type="entry name" value="HIS_KIN"/>
    <property type="match status" value="1"/>
</dbReference>
<keyword evidence="5" id="KW-0547">Nucleotide-binding</keyword>
<feature type="coiled-coil region" evidence="8">
    <location>
        <begin position="291"/>
        <end position="328"/>
    </location>
</feature>
<dbReference type="PANTHER" id="PTHR41523">
    <property type="entry name" value="TWO-COMPONENT SYSTEM SENSOR PROTEIN"/>
    <property type="match status" value="1"/>
</dbReference>
<dbReference type="Gene3D" id="3.30.565.10">
    <property type="entry name" value="Histidine kinase-like ATPase, C-terminal domain"/>
    <property type="match status" value="1"/>
</dbReference>
<dbReference type="AlphaFoldDB" id="A0A0P7BRA2"/>
<dbReference type="Pfam" id="PF02518">
    <property type="entry name" value="HATPase_c"/>
    <property type="match status" value="1"/>
</dbReference>
<keyword evidence="9" id="KW-0472">Membrane</keyword>
<feature type="signal peptide" evidence="10">
    <location>
        <begin position="1"/>
        <end position="20"/>
    </location>
</feature>
<dbReference type="Gene3D" id="3.30.450.20">
    <property type="entry name" value="PAS domain"/>
    <property type="match status" value="1"/>
</dbReference>
<keyword evidence="10" id="KW-0732">Signal</keyword>
<feature type="chain" id="PRO_5006136124" description="histidine kinase" evidence="10">
    <location>
        <begin position="21"/>
        <end position="591"/>
    </location>
</feature>
<keyword evidence="9" id="KW-0812">Transmembrane</keyword>
<dbReference type="EMBL" id="LGTQ01000005">
    <property type="protein sequence ID" value="KPM49787.1"/>
    <property type="molecule type" value="Genomic_DNA"/>
</dbReference>
<dbReference type="OrthoDB" id="9767435at2"/>
<evidence type="ECO:0000313" key="13">
    <source>
        <dbReference type="Proteomes" id="UP000050454"/>
    </source>
</evidence>
<reference evidence="12 13" key="1">
    <citation type="submission" date="2015-07" db="EMBL/GenBank/DDBJ databases">
        <title>The draft genome sequence of Leadbetterella sp. JN14-9.</title>
        <authorList>
            <person name="Liu Y."/>
            <person name="Du J."/>
            <person name="Shao Z."/>
        </authorList>
    </citation>
    <scope>NUCLEOTIDE SEQUENCE [LARGE SCALE GENOMIC DNA]</scope>
    <source>
        <strain evidence="12 13">JN14-9</strain>
    </source>
</reference>
<dbReference type="PANTHER" id="PTHR41523:SF8">
    <property type="entry name" value="ETHYLENE RESPONSE SENSOR PROTEIN"/>
    <property type="match status" value="1"/>
</dbReference>
<dbReference type="PATRIC" id="fig|1605367.3.peg.2194"/>
<keyword evidence="4" id="KW-0808">Transferase</keyword>
<dbReference type="RefSeq" id="WP_055144213.1">
    <property type="nucleotide sequence ID" value="NZ_JXSZ01000005.1"/>
</dbReference>
<keyword evidence="6" id="KW-0418">Kinase</keyword>
<protein>
    <recommendedName>
        <fullName evidence="2">histidine kinase</fullName>
        <ecNumber evidence="2">2.7.13.3</ecNumber>
    </recommendedName>
</protein>
<name>A0A0P7BRA2_9BACT</name>
<evidence type="ECO:0000256" key="5">
    <source>
        <dbReference type="ARBA" id="ARBA00022741"/>
    </source>
</evidence>
<feature type="domain" description="Histidine kinase" evidence="11">
    <location>
        <begin position="401"/>
        <end position="591"/>
    </location>
</feature>
<keyword evidence="9" id="KW-1133">Transmembrane helix</keyword>